<reference evidence="33 34" key="1">
    <citation type="journal article" date="2018" name="Nat. Ecol. Evol.">
        <title>Shark genomes provide insights into elasmobranch evolution and the origin of vertebrates.</title>
        <authorList>
            <person name="Hara Y"/>
            <person name="Yamaguchi K"/>
            <person name="Onimaru K"/>
            <person name="Kadota M"/>
            <person name="Koyanagi M"/>
            <person name="Keeley SD"/>
            <person name="Tatsumi K"/>
            <person name="Tanaka K"/>
            <person name="Motone F"/>
            <person name="Kageyama Y"/>
            <person name="Nozu R"/>
            <person name="Adachi N"/>
            <person name="Nishimura O"/>
            <person name="Nakagawa R"/>
            <person name="Tanegashima C"/>
            <person name="Kiyatake I"/>
            <person name="Matsumoto R"/>
            <person name="Murakumo K"/>
            <person name="Nishida K"/>
            <person name="Terakita A"/>
            <person name="Kuratani S"/>
            <person name="Sato K"/>
            <person name="Hyodo S Kuraku.S."/>
        </authorList>
    </citation>
    <scope>NUCLEOTIDE SEQUENCE [LARGE SCALE GENOMIC DNA]</scope>
</reference>
<dbReference type="EMBL" id="BEZZ01000145">
    <property type="protein sequence ID" value="GCC26959.1"/>
    <property type="molecule type" value="Genomic_DNA"/>
</dbReference>
<evidence type="ECO:0000256" key="8">
    <source>
        <dbReference type="ARBA" id="ARBA00022723"/>
    </source>
</evidence>
<comment type="catalytic activity">
    <reaction evidence="31">
        <text>1-(5Z,8Z,11Z,14Z-eicosatetraenoyl)-sn-glycero-3-phosphocholine + H2O = 1-(5Z,8Z,11Z,14Z-eicosatetraenoyl)-sn-glycerol + phosphocholine + H(+)</text>
        <dbReference type="Rhea" id="RHEA:41003"/>
        <dbReference type="ChEBI" id="CHEBI:15377"/>
        <dbReference type="ChEBI" id="CHEBI:15378"/>
        <dbReference type="ChEBI" id="CHEBI:34071"/>
        <dbReference type="ChEBI" id="CHEBI:74344"/>
        <dbReference type="ChEBI" id="CHEBI:295975"/>
    </reaction>
    <physiologicalReaction direction="left-to-right" evidence="31">
        <dbReference type="Rhea" id="RHEA:41004"/>
    </physiologicalReaction>
</comment>
<keyword evidence="15" id="KW-1015">Disulfide bond</keyword>
<evidence type="ECO:0000256" key="31">
    <source>
        <dbReference type="ARBA" id="ARBA00049320"/>
    </source>
</evidence>
<evidence type="ECO:0000256" key="9">
    <source>
        <dbReference type="ARBA" id="ARBA00022729"/>
    </source>
</evidence>
<evidence type="ECO:0000256" key="2">
    <source>
        <dbReference type="ARBA" id="ARBA00004609"/>
    </source>
</evidence>
<comment type="catalytic activity">
    <reaction evidence="22">
        <text>1-(9Z-octadecenoyl)-sn-glycero-3-phosphocholine + H2O = 1-(9Z-octadecenoyl)-sn-glycerol + phosphocholine + H(+)</text>
        <dbReference type="Rhea" id="RHEA:41091"/>
        <dbReference type="ChEBI" id="CHEBI:15377"/>
        <dbReference type="ChEBI" id="CHEBI:15378"/>
        <dbReference type="ChEBI" id="CHEBI:28610"/>
        <dbReference type="ChEBI" id="CHEBI:75757"/>
        <dbReference type="ChEBI" id="CHEBI:295975"/>
    </reaction>
    <physiologicalReaction direction="left-to-right" evidence="22">
        <dbReference type="Rhea" id="RHEA:41092"/>
    </physiologicalReaction>
</comment>
<evidence type="ECO:0000256" key="21">
    <source>
        <dbReference type="ARBA" id="ARBA00047290"/>
    </source>
</evidence>
<dbReference type="EC" id="3.1.4.38" evidence="4"/>
<proteinExistence type="inferred from homology"/>
<feature type="chain" id="PRO_5019505926" description="glycerophosphocholine cholinephosphodiesterase" evidence="32">
    <location>
        <begin position="23"/>
        <end position="440"/>
    </location>
</feature>
<keyword evidence="10" id="KW-0378">Hydrolase</keyword>
<evidence type="ECO:0000256" key="16">
    <source>
        <dbReference type="ARBA" id="ARBA00023180"/>
    </source>
</evidence>
<comment type="catalytic activity">
    <reaction evidence="26">
        <text>1-tetradecanoyl-sn-glycero-3-phosphocholine + H2O = 1-tetradecanoyl-sn-glycerol + phosphocholine + H(+)</text>
        <dbReference type="Rhea" id="RHEA:40999"/>
        <dbReference type="ChEBI" id="CHEBI:15377"/>
        <dbReference type="ChEBI" id="CHEBI:15378"/>
        <dbReference type="ChEBI" id="CHEBI:64489"/>
        <dbReference type="ChEBI" id="CHEBI:75536"/>
        <dbReference type="ChEBI" id="CHEBI:295975"/>
    </reaction>
    <physiologicalReaction direction="left-to-right" evidence="26">
        <dbReference type="Rhea" id="RHEA:41000"/>
    </physiologicalReaction>
</comment>
<dbReference type="PANTHER" id="PTHR10151:SF66">
    <property type="entry name" value="GLYCEROPHOSPHOCHOLINE CHOLINEPHOSPHODIESTERASE ENPP6"/>
    <property type="match status" value="1"/>
</dbReference>
<comment type="cofactor">
    <cofactor evidence="1">
        <name>Zn(2+)</name>
        <dbReference type="ChEBI" id="CHEBI:29105"/>
    </cofactor>
</comment>
<gene>
    <name evidence="33" type="ORF">chiPu_0005379</name>
</gene>
<dbReference type="GO" id="GO:0016042">
    <property type="term" value="P:lipid catabolic process"/>
    <property type="evidence" value="ECO:0007669"/>
    <property type="project" value="UniProtKB-KW"/>
</dbReference>
<evidence type="ECO:0000256" key="13">
    <source>
        <dbReference type="ARBA" id="ARBA00023098"/>
    </source>
</evidence>
<dbReference type="GO" id="GO:0008889">
    <property type="term" value="F:glycerophosphodiester phosphodiesterase activity"/>
    <property type="evidence" value="ECO:0007669"/>
    <property type="project" value="TreeGrafter"/>
</dbReference>
<dbReference type="OMA" id="NVSMYYW"/>
<comment type="subcellular location">
    <subcellularLocation>
        <location evidence="2">Cell membrane</location>
        <topology evidence="2">Lipid-anchor</topology>
        <topology evidence="2">GPI-anchor</topology>
    </subcellularLocation>
</comment>
<dbReference type="InterPro" id="IPR002591">
    <property type="entry name" value="Phosphodiest/P_Trfase"/>
</dbReference>
<evidence type="ECO:0000256" key="25">
    <source>
        <dbReference type="ARBA" id="ARBA00047600"/>
    </source>
</evidence>
<keyword evidence="7" id="KW-0336">GPI-anchor</keyword>
<comment type="catalytic activity">
    <reaction evidence="24">
        <text>a 1-O-alkyl-sn-glycero-3-phosphocholine + H2O = a 1-O-alkyl-sn-glycerol + phosphocholine + H(+)</text>
        <dbReference type="Rhea" id="RHEA:36083"/>
        <dbReference type="ChEBI" id="CHEBI:15377"/>
        <dbReference type="ChEBI" id="CHEBI:15378"/>
        <dbReference type="ChEBI" id="CHEBI:15850"/>
        <dbReference type="ChEBI" id="CHEBI:30909"/>
        <dbReference type="ChEBI" id="CHEBI:295975"/>
    </reaction>
    <physiologicalReaction direction="left-to-right" evidence="24">
        <dbReference type="Rhea" id="RHEA:36084"/>
    </physiologicalReaction>
</comment>
<dbReference type="FunFam" id="3.30.1360.180:FF:000001">
    <property type="entry name" value="Ectonucleotide pyrophosphatase/phosphodiesterase family member 6"/>
    <property type="match status" value="1"/>
</dbReference>
<dbReference type="CDD" id="cd16018">
    <property type="entry name" value="Enpp"/>
    <property type="match status" value="1"/>
</dbReference>
<dbReference type="STRING" id="137246.A0A401S986"/>
<evidence type="ECO:0000256" key="23">
    <source>
        <dbReference type="ARBA" id="ARBA00047482"/>
    </source>
</evidence>
<dbReference type="OrthoDB" id="415411at2759"/>
<comment type="similarity">
    <text evidence="3">Belongs to the nucleotide pyrophosphatase/phosphodiesterase family.</text>
</comment>
<name>A0A401S986_CHIPU</name>
<evidence type="ECO:0000256" key="22">
    <source>
        <dbReference type="ARBA" id="ARBA00047322"/>
    </source>
</evidence>
<keyword evidence="13" id="KW-0443">Lipid metabolism</keyword>
<dbReference type="GO" id="GO:0046872">
    <property type="term" value="F:metal ion binding"/>
    <property type="evidence" value="ECO:0007669"/>
    <property type="project" value="UniProtKB-KW"/>
</dbReference>
<dbReference type="GO" id="GO:0005886">
    <property type="term" value="C:plasma membrane"/>
    <property type="evidence" value="ECO:0007669"/>
    <property type="project" value="UniProtKB-SubCell"/>
</dbReference>
<evidence type="ECO:0000256" key="4">
    <source>
        <dbReference type="ARBA" id="ARBA00012318"/>
    </source>
</evidence>
<evidence type="ECO:0000313" key="33">
    <source>
        <dbReference type="EMBL" id="GCC26959.1"/>
    </source>
</evidence>
<organism evidence="33 34">
    <name type="scientific">Chiloscyllium punctatum</name>
    <name type="common">Brownbanded bambooshark</name>
    <name type="synonym">Hemiscyllium punctatum</name>
    <dbReference type="NCBI Taxonomy" id="137246"/>
    <lineage>
        <taxon>Eukaryota</taxon>
        <taxon>Metazoa</taxon>
        <taxon>Chordata</taxon>
        <taxon>Craniata</taxon>
        <taxon>Vertebrata</taxon>
        <taxon>Chondrichthyes</taxon>
        <taxon>Elasmobranchii</taxon>
        <taxon>Galeomorphii</taxon>
        <taxon>Galeoidea</taxon>
        <taxon>Orectolobiformes</taxon>
        <taxon>Hemiscylliidae</taxon>
        <taxon>Chiloscyllium</taxon>
    </lineage>
</organism>
<evidence type="ECO:0000256" key="19">
    <source>
        <dbReference type="ARBA" id="ARBA00032556"/>
    </source>
</evidence>
<evidence type="ECO:0000256" key="14">
    <source>
        <dbReference type="ARBA" id="ARBA00023136"/>
    </source>
</evidence>
<evidence type="ECO:0000256" key="18">
    <source>
        <dbReference type="ARBA" id="ARBA00031167"/>
    </source>
</evidence>
<dbReference type="Gene3D" id="3.40.720.10">
    <property type="entry name" value="Alkaline Phosphatase, subunit A"/>
    <property type="match status" value="1"/>
</dbReference>
<dbReference type="Gene3D" id="3.30.1360.180">
    <property type="match status" value="1"/>
</dbReference>
<comment type="function">
    <text evidence="20">Choline-specific glycerophosphodiesterase that hydrolyzes glycerophosphocholine (GPC) and lysophosphatidylcholine (LPC) and contributes to supplying choline to the cells. Has a preference for LPC with short (12:0 and 14:0) or polyunsaturated (18:2 and 20:4) fatty acids. In vitro, hydrolyzes only choline-containing lysophospholipids, such as sphingosylphosphorylcholine (SPC), platelet-activating factor (PAF) and lysoPAF, but not other lysophospholipids.</text>
</comment>
<dbReference type="InterPro" id="IPR017850">
    <property type="entry name" value="Alkaline_phosphatase_core_sf"/>
</dbReference>
<keyword evidence="11" id="KW-0862">Zinc</keyword>
<protein>
    <recommendedName>
        <fullName evidence="4">glycerophosphocholine cholinephosphodiesterase</fullName>
        <ecNumber evidence="4">3.1.4.38</ecNumber>
    </recommendedName>
    <alternativeName>
        <fullName evidence="19">Choline-specific glycerophosphodiester phosphodiesterase</fullName>
    </alternativeName>
    <alternativeName>
        <fullName evidence="18">Ectonucleotide pyrophosphatase/phosphodiesterase family member 6</fullName>
    </alternativeName>
</protein>
<evidence type="ECO:0000256" key="7">
    <source>
        <dbReference type="ARBA" id="ARBA00022622"/>
    </source>
</evidence>
<comment type="catalytic activity">
    <reaction evidence="21">
        <text>1-dodecanoyl-sn-glycero-3-phosphocholine + H2O = 1-dodecanoyl-sn-glycerol + phosphocholine + H(+)</text>
        <dbReference type="Rhea" id="RHEA:41127"/>
        <dbReference type="ChEBI" id="CHEBI:15377"/>
        <dbReference type="ChEBI" id="CHEBI:15378"/>
        <dbReference type="ChEBI" id="CHEBI:74966"/>
        <dbReference type="ChEBI" id="CHEBI:75529"/>
        <dbReference type="ChEBI" id="CHEBI:295975"/>
    </reaction>
    <physiologicalReaction direction="left-to-right" evidence="21">
        <dbReference type="Rhea" id="RHEA:41128"/>
    </physiologicalReaction>
</comment>
<comment type="catalytic activity">
    <reaction evidence="25">
        <text>a 1-acyl-sn-glycero-3-phosphocholine + H2O = a 1-acyl-sn-glycerol + phosphocholine + H(+)</text>
        <dbReference type="Rhea" id="RHEA:44720"/>
        <dbReference type="ChEBI" id="CHEBI:15377"/>
        <dbReference type="ChEBI" id="CHEBI:15378"/>
        <dbReference type="ChEBI" id="CHEBI:58168"/>
        <dbReference type="ChEBI" id="CHEBI:64683"/>
        <dbReference type="ChEBI" id="CHEBI:295975"/>
    </reaction>
    <physiologicalReaction direction="left-to-right" evidence="25">
        <dbReference type="Rhea" id="RHEA:44721"/>
    </physiologicalReaction>
</comment>
<dbReference type="PANTHER" id="PTHR10151">
    <property type="entry name" value="ECTONUCLEOTIDE PYROPHOSPHATASE/PHOSPHODIESTERASE"/>
    <property type="match status" value="1"/>
</dbReference>
<evidence type="ECO:0000256" key="28">
    <source>
        <dbReference type="ARBA" id="ARBA00048234"/>
    </source>
</evidence>
<keyword evidence="8" id="KW-0479">Metal-binding</keyword>
<comment type="caution">
    <text evidence="33">The sequence shown here is derived from an EMBL/GenBank/DDBJ whole genome shotgun (WGS) entry which is preliminary data.</text>
</comment>
<evidence type="ECO:0000256" key="24">
    <source>
        <dbReference type="ARBA" id="ARBA00047494"/>
    </source>
</evidence>
<comment type="catalytic activity">
    <reaction evidence="30">
        <text>1-(9Z,12Z)-octadecadienoyl-sn-glycero-3-phosphocholine + H2O = 1-(9Z,12Z-octadecadienoyl)-sn-glycerol + phosphocholine + H(+)</text>
        <dbReference type="Rhea" id="RHEA:41115"/>
        <dbReference type="ChEBI" id="CHEBI:15377"/>
        <dbReference type="ChEBI" id="CHEBI:15378"/>
        <dbReference type="ChEBI" id="CHEBI:28733"/>
        <dbReference type="ChEBI" id="CHEBI:75561"/>
        <dbReference type="ChEBI" id="CHEBI:295975"/>
    </reaction>
    <physiologicalReaction direction="left-to-right" evidence="30">
        <dbReference type="Rhea" id="RHEA:41116"/>
    </physiologicalReaction>
</comment>
<evidence type="ECO:0000256" key="32">
    <source>
        <dbReference type="SAM" id="SignalP"/>
    </source>
</evidence>
<evidence type="ECO:0000256" key="10">
    <source>
        <dbReference type="ARBA" id="ARBA00022801"/>
    </source>
</evidence>
<evidence type="ECO:0000256" key="3">
    <source>
        <dbReference type="ARBA" id="ARBA00010594"/>
    </source>
</evidence>
<evidence type="ECO:0000256" key="20">
    <source>
        <dbReference type="ARBA" id="ARBA00046203"/>
    </source>
</evidence>
<comment type="catalytic activity">
    <reaction evidence="27">
        <text>1-hexadecanoyl-sn-glycero-3-phosphocholine + H2O = 1-hexadecanoyl-sn-glycerol + phosphocholine + H(+)</text>
        <dbReference type="Rhea" id="RHEA:41119"/>
        <dbReference type="ChEBI" id="CHEBI:15377"/>
        <dbReference type="ChEBI" id="CHEBI:15378"/>
        <dbReference type="ChEBI" id="CHEBI:72998"/>
        <dbReference type="ChEBI" id="CHEBI:75542"/>
        <dbReference type="ChEBI" id="CHEBI:295975"/>
    </reaction>
    <physiologicalReaction direction="left-to-right" evidence="27">
        <dbReference type="Rhea" id="RHEA:41120"/>
    </physiologicalReaction>
</comment>
<evidence type="ECO:0000256" key="30">
    <source>
        <dbReference type="ARBA" id="ARBA00049092"/>
    </source>
</evidence>
<accession>A0A401S986</accession>
<keyword evidence="12" id="KW-0442">Lipid degradation</keyword>
<keyword evidence="6" id="KW-0597">Phosphoprotein</keyword>
<dbReference type="AlphaFoldDB" id="A0A401S986"/>
<dbReference type="Proteomes" id="UP000287033">
    <property type="component" value="Unassembled WGS sequence"/>
</dbReference>
<evidence type="ECO:0000256" key="15">
    <source>
        <dbReference type="ARBA" id="ARBA00023157"/>
    </source>
</evidence>
<dbReference type="GO" id="GO:0047390">
    <property type="term" value="F:glycerophosphocholine cholinephosphodiesterase activity"/>
    <property type="evidence" value="ECO:0007669"/>
    <property type="project" value="UniProtKB-EC"/>
</dbReference>
<evidence type="ECO:0000256" key="1">
    <source>
        <dbReference type="ARBA" id="ARBA00001947"/>
    </source>
</evidence>
<comment type="catalytic activity">
    <reaction evidence="23">
        <text>glycero-2-phosphocholine + H2O = phosphocholine + glycerol + H(+)</text>
        <dbReference type="Rhea" id="RHEA:61684"/>
        <dbReference type="ChEBI" id="CHEBI:15377"/>
        <dbReference type="ChEBI" id="CHEBI:15378"/>
        <dbReference type="ChEBI" id="CHEBI:17754"/>
        <dbReference type="ChEBI" id="CHEBI:144950"/>
        <dbReference type="ChEBI" id="CHEBI:295975"/>
    </reaction>
    <physiologicalReaction direction="left-to-right" evidence="23">
        <dbReference type="Rhea" id="RHEA:61685"/>
    </physiologicalReaction>
</comment>
<sequence>MARHSALCTATLIAFLSVPCLANRKLLVFLIDGFRYDYINEHELQNLPGLSEIVQSGVKADYLTPEFPSLSFPNYYSLMTGHYCNVHQMIGNYMWDEKSNKSFLIGENEDSQLPMWWEASEPIWVTMMKNKRQVYMYYWPGCEVEIQSTRPTYCQQYYYYPSDKNFSTAVSDAIDVLWQGKADMAAVYYERNDVEGHHFGPWSEQRKEATKSLDETLRSMNMKIKELGLQNELNVILFSDHGMTDIFWTEKVIELDKYIKMSDVLNMMDRGPIVSLWPQEGKLNELYSNLKKVKEMNVYKKDEIPDKYHYKGGKFVAPLTLLAQEGWFISENIQKLPYWANGTDGKKGWQHGWHGYDNDLMVMKGFFLAYGPDFRSNYKAPPIRVVDVYNIMCHVAGINPLPNNGTWSRVKLMLNNGVNLSCTAKASVTVLTLMLGWVFF</sequence>
<evidence type="ECO:0000256" key="12">
    <source>
        <dbReference type="ARBA" id="ARBA00022963"/>
    </source>
</evidence>
<dbReference type="GO" id="GO:0019695">
    <property type="term" value="P:choline metabolic process"/>
    <property type="evidence" value="ECO:0007669"/>
    <property type="project" value="TreeGrafter"/>
</dbReference>
<keyword evidence="16" id="KW-0325">Glycoprotein</keyword>
<evidence type="ECO:0000256" key="6">
    <source>
        <dbReference type="ARBA" id="ARBA00022553"/>
    </source>
</evidence>
<evidence type="ECO:0000313" key="34">
    <source>
        <dbReference type="Proteomes" id="UP000287033"/>
    </source>
</evidence>
<keyword evidence="9 32" id="KW-0732">Signal</keyword>
<evidence type="ECO:0000256" key="11">
    <source>
        <dbReference type="ARBA" id="ARBA00022833"/>
    </source>
</evidence>
<comment type="catalytic activity">
    <reaction evidence="29">
        <text>sn-glycerol 3-phosphocholine + H2O = phosphocholine + glycerol + H(+)</text>
        <dbReference type="Rhea" id="RHEA:19545"/>
        <dbReference type="ChEBI" id="CHEBI:15377"/>
        <dbReference type="ChEBI" id="CHEBI:15378"/>
        <dbReference type="ChEBI" id="CHEBI:16870"/>
        <dbReference type="ChEBI" id="CHEBI:17754"/>
        <dbReference type="ChEBI" id="CHEBI:295975"/>
        <dbReference type="EC" id="3.1.4.38"/>
    </reaction>
    <physiologicalReaction direction="left-to-right" evidence="29">
        <dbReference type="Rhea" id="RHEA:19546"/>
    </physiologicalReaction>
</comment>
<evidence type="ECO:0000256" key="27">
    <source>
        <dbReference type="ARBA" id="ARBA00048209"/>
    </source>
</evidence>
<dbReference type="Pfam" id="PF01663">
    <property type="entry name" value="Phosphodiest"/>
    <property type="match status" value="1"/>
</dbReference>
<evidence type="ECO:0000256" key="26">
    <source>
        <dbReference type="ARBA" id="ARBA00047779"/>
    </source>
</evidence>
<comment type="catalytic activity">
    <reaction evidence="28">
        <text>sphing-4-enine-phosphocholine + H2O = sphing-4-enine + phosphocholine + H(+)</text>
        <dbReference type="Rhea" id="RHEA:41095"/>
        <dbReference type="ChEBI" id="CHEBI:15377"/>
        <dbReference type="ChEBI" id="CHEBI:15378"/>
        <dbReference type="ChEBI" id="CHEBI:57756"/>
        <dbReference type="ChEBI" id="CHEBI:58906"/>
        <dbReference type="ChEBI" id="CHEBI:295975"/>
    </reaction>
    <physiologicalReaction direction="left-to-right" evidence="28">
        <dbReference type="Rhea" id="RHEA:41096"/>
    </physiologicalReaction>
</comment>
<keyword evidence="17" id="KW-0449">Lipoprotein</keyword>
<keyword evidence="34" id="KW-1185">Reference proteome</keyword>
<evidence type="ECO:0000256" key="29">
    <source>
        <dbReference type="ARBA" id="ARBA00048703"/>
    </source>
</evidence>
<dbReference type="GO" id="GO:0098552">
    <property type="term" value="C:side of membrane"/>
    <property type="evidence" value="ECO:0007669"/>
    <property type="project" value="UniProtKB-KW"/>
</dbReference>
<evidence type="ECO:0000256" key="5">
    <source>
        <dbReference type="ARBA" id="ARBA00022475"/>
    </source>
</evidence>
<dbReference type="SUPFAM" id="SSF53649">
    <property type="entry name" value="Alkaline phosphatase-like"/>
    <property type="match status" value="1"/>
</dbReference>
<keyword evidence="5" id="KW-1003">Cell membrane</keyword>
<feature type="signal peptide" evidence="32">
    <location>
        <begin position="1"/>
        <end position="22"/>
    </location>
</feature>
<keyword evidence="14" id="KW-0472">Membrane</keyword>
<evidence type="ECO:0000256" key="17">
    <source>
        <dbReference type="ARBA" id="ARBA00023288"/>
    </source>
</evidence>